<feature type="region of interest" description="Disordered" evidence="1">
    <location>
        <begin position="456"/>
        <end position="481"/>
    </location>
</feature>
<feature type="compositionally biased region" description="Low complexity" evidence="1">
    <location>
        <begin position="138"/>
        <end position="152"/>
    </location>
</feature>
<feature type="transmembrane region" description="Helical" evidence="2">
    <location>
        <begin position="403"/>
        <end position="424"/>
    </location>
</feature>
<dbReference type="AlphaFoldDB" id="A0A1G9Y8U1"/>
<dbReference type="STRING" id="211114.SAMN04489726_4671"/>
<feature type="region of interest" description="Disordered" evidence="1">
    <location>
        <begin position="73"/>
        <end position="152"/>
    </location>
</feature>
<proteinExistence type="predicted"/>
<gene>
    <name evidence="3" type="ORF">SAMN04489726_4671</name>
</gene>
<dbReference type="Pfam" id="PF19590">
    <property type="entry name" value="TrbL_3"/>
    <property type="match status" value="1"/>
</dbReference>
<dbReference type="EMBL" id="LT629701">
    <property type="protein sequence ID" value="SDN05514.1"/>
    <property type="molecule type" value="Genomic_DNA"/>
</dbReference>
<feature type="compositionally biased region" description="Pro residues" evidence="1">
    <location>
        <begin position="123"/>
        <end position="137"/>
    </location>
</feature>
<feature type="compositionally biased region" description="Low complexity" evidence="1">
    <location>
        <begin position="649"/>
        <end position="684"/>
    </location>
</feature>
<keyword evidence="4" id="KW-1185">Reference proteome</keyword>
<feature type="region of interest" description="Disordered" evidence="1">
    <location>
        <begin position="552"/>
        <end position="582"/>
    </location>
</feature>
<dbReference type="InterPro" id="IPR045782">
    <property type="entry name" value="TrbL_3"/>
</dbReference>
<dbReference type="RefSeq" id="WP_052408013.1">
    <property type="nucleotide sequence ID" value="NZ_JOEF01000030.1"/>
</dbReference>
<feature type="compositionally biased region" description="Pro residues" evidence="1">
    <location>
        <begin position="685"/>
        <end position="695"/>
    </location>
</feature>
<keyword evidence="2" id="KW-0812">Transmembrane</keyword>
<feature type="transmembrane region" description="Helical" evidence="2">
    <location>
        <begin position="27"/>
        <end position="48"/>
    </location>
</feature>
<dbReference type="OrthoDB" id="3417255at2"/>
<keyword evidence="2" id="KW-1133">Transmembrane helix</keyword>
<feature type="compositionally biased region" description="Low complexity" evidence="1">
    <location>
        <begin position="501"/>
        <end position="512"/>
    </location>
</feature>
<evidence type="ECO:0000256" key="2">
    <source>
        <dbReference type="SAM" id="Phobius"/>
    </source>
</evidence>
<evidence type="ECO:0000256" key="1">
    <source>
        <dbReference type="SAM" id="MobiDB-lite"/>
    </source>
</evidence>
<accession>A0A1G9Y8U1</accession>
<feature type="compositionally biased region" description="Low complexity" evidence="1">
    <location>
        <begin position="105"/>
        <end position="117"/>
    </location>
</feature>
<protein>
    <submittedName>
        <fullName evidence="3">Uncharacterized membrane protein</fullName>
    </submittedName>
</protein>
<dbReference type="eggNOG" id="COG3087">
    <property type="taxonomic scope" value="Bacteria"/>
</dbReference>
<reference evidence="3 4" key="1">
    <citation type="submission" date="2016-10" db="EMBL/GenBank/DDBJ databases">
        <authorList>
            <person name="de Groot N.N."/>
        </authorList>
    </citation>
    <scope>NUCLEOTIDE SEQUENCE [LARGE SCALE GENOMIC DNA]</scope>
    <source>
        <strain evidence="3 4">DSM 44149</strain>
    </source>
</reference>
<evidence type="ECO:0000313" key="3">
    <source>
        <dbReference type="EMBL" id="SDN05514.1"/>
    </source>
</evidence>
<keyword evidence="2" id="KW-0472">Membrane</keyword>
<sequence>MSTTALPRPLRDTPPATRVQSRRRARVWWTVLALVVVLAGLLVVAAAAQPAPGVGSCEVNPVTGLKPPWCPAFDPPTTTTTSPPPGPSGDVCSGPHPRPIPCAPSPETTTPSRPTLSCTSPVPGQPLPAHCPRPTTPRPTTTAPPTTTVPAPGGSGSSCSVFNPLSWPSCLGDLIDGFFRMLVTAALNPLLELLGKTLFATPTLESLPRIGELWTNSWQILLACYAILIVAAGITVMVYESAQTRHSIKEIAPRVAAGFLAGALSQLLAGKAITVANALSAAVMGTGLDPQATSKALQVLIIGSIKTGLFVVILGLVLAVILLALVITYIVRVALTVILIVGAPLALMFHALPATEGIALWWWRALGGCLAIQVVQSLALLCAMRVFLDSNGAVLFGPGMGEVVNILVAIALMFILFKIPFWILGSLRGGVRRSLVGSLARTWLVYKTFGLLSSGGRRGGGGGRSQRANNGPADPYANTASTAGGQYLLPLAVRRTKRASAPRATPAPASRTGRSKAGRQRVLPLGEDWPENKPVLGRDGQYRLPFDLQRVPATARPAAPNSAPRRRGGRQMELPLDPYKGNRPLRSGQFPLPFDDLHRVAVPPTPPPAPARRPGRRVVQPELPFDAYKNARAGTSGQYRLPFDDLPRTPRATRAVPPTPSPVRRMPPVGRQLRLPLDLPAPARRTPPNPSGGTP</sequence>
<feature type="region of interest" description="Disordered" evidence="1">
    <location>
        <begin position="637"/>
        <end position="695"/>
    </location>
</feature>
<evidence type="ECO:0000313" key="4">
    <source>
        <dbReference type="Proteomes" id="UP000183376"/>
    </source>
</evidence>
<feature type="transmembrane region" description="Helical" evidence="2">
    <location>
        <begin position="365"/>
        <end position="388"/>
    </location>
</feature>
<organism evidence="3 4">
    <name type="scientific">Allokutzneria albata</name>
    <name type="common">Kibdelosporangium albatum</name>
    <dbReference type="NCBI Taxonomy" id="211114"/>
    <lineage>
        <taxon>Bacteria</taxon>
        <taxon>Bacillati</taxon>
        <taxon>Actinomycetota</taxon>
        <taxon>Actinomycetes</taxon>
        <taxon>Pseudonocardiales</taxon>
        <taxon>Pseudonocardiaceae</taxon>
        <taxon>Allokutzneria</taxon>
    </lineage>
</organism>
<name>A0A1G9Y8U1_ALLAB</name>
<feature type="transmembrane region" description="Helical" evidence="2">
    <location>
        <begin position="333"/>
        <end position="353"/>
    </location>
</feature>
<dbReference type="Proteomes" id="UP000183376">
    <property type="component" value="Chromosome I"/>
</dbReference>
<feature type="transmembrane region" description="Helical" evidence="2">
    <location>
        <begin position="218"/>
        <end position="239"/>
    </location>
</feature>
<feature type="compositionally biased region" description="Low complexity" evidence="1">
    <location>
        <begin position="552"/>
        <end position="563"/>
    </location>
</feature>
<feature type="region of interest" description="Disordered" evidence="1">
    <location>
        <begin position="498"/>
        <end position="536"/>
    </location>
</feature>
<feature type="transmembrane region" description="Helical" evidence="2">
    <location>
        <begin position="308"/>
        <end position="327"/>
    </location>
</feature>